<protein>
    <submittedName>
        <fullName evidence="1">Uncharacterized protein</fullName>
    </submittedName>
</protein>
<organism evidence="1 2">
    <name type="scientific">Prunus dulcis</name>
    <name type="common">Almond</name>
    <name type="synonym">Amygdalus dulcis</name>
    <dbReference type="NCBI Taxonomy" id="3755"/>
    <lineage>
        <taxon>Eukaryota</taxon>
        <taxon>Viridiplantae</taxon>
        <taxon>Streptophyta</taxon>
        <taxon>Embryophyta</taxon>
        <taxon>Tracheophyta</taxon>
        <taxon>Spermatophyta</taxon>
        <taxon>Magnoliopsida</taxon>
        <taxon>eudicotyledons</taxon>
        <taxon>Gunneridae</taxon>
        <taxon>Pentapetalae</taxon>
        <taxon>rosids</taxon>
        <taxon>fabids</taxon>
        <taxon>Rosales</taxon>
        <taxon>Rosaceae</taxon>
        <taxon>Amygdaloideae</taxon>
        <taxon>Amygdaleae</taxon>
        <taxon>Prunus</taxon>
    </lineage>
</organism>
<dbReference type="EMBL" id="JAJFAZ020000005">
    <property type="protein sequence ID" value="KAI5327192.1"/>
    <property type="molecule type" value="Genomic_DNA"/>
</dbReference>
<keyword evidence="2" id="KW-1185">Reference proteome</keyword>
<proteinExistence type="predicted"/>
<name>A0AAD4VN35_PRUDU</name>
<dbReference type="AlphaFoldDB" id="A0AAD4VN35"/>
<accession>A0AAD4VN35</accession>
<gene>
    <name evidence="1" type="ORF">L3X38_026588</name>
</gene>
<sequence length="154" mass="17123">MVKSVTTRSKTAATNFLTAPSPHGIATTAALLGLVLEQVSPHPPLLPQPLSVEPIRAIGETLGHHQLGSTQFSFAYPSKQAYLNNKVDEFTKRPMFTLVWARKKAFQQIEDHDPTKEPPQKVIRINTILADSKESRITSKEKNRKIKQATVISQ</sequence>
<comment type="caution">
    <text evidence="1">The sequence shown here is derived from an EMBL/GenBank/DDBJ whole genome shotgun (WGS) entry which is preliminary data.</text>
</comment>
<evidence type="ECO:0000313" key="1">
    <source>
        <dbReference type="EMBL" id="KAI5327192.1"/>
    </source>
</evidence>
<reference evidence="1 2" key="1">
    <citation type="journal article" date="2022" name="G3 (Bethesda)">
        <title>Whole-genome sequence and methylome profiling of the almond [Prunus dulcis (Mill.) D.A. Webb] cultivar 'Nonpareil'.</title>
        <authorList>
            <person name="D'Amico-Willman K.M."/>
            <person name="Ouma W.Z."/>
            <person name="Meulia T."/>
            <person name="Sideli G.M."/>
            <person name="Gradziel T.M."/>
            <person name="Fresnedo-Ramirez J."/>
        </authorList>
    </citation>
    <scope>NUCLEOTIDE SEQUENCE [LARGE SCALE GENOMIC DNA]</scope>
    <source>
        <strain evidence="1">Clone GOH B32 T37-40</strain>
    </source>
</reference>
<dbReference type="Proteomes" id="UP001054821">
    <property type="component" value="Chromosome 5"/>
</dbReference>
<evidence type="ECO:0000313" key="2">
    <source>
        <dbReference type="Proteomes" id="UP001054821"/>
    </source>
</evidence>